<dbReference type="RefSeq" id="WP_066844389.1">
    <property type="nucleotide sequence ID" value="NZ_CP019602.1"/>
</dbReference>
<protein>
    <recommendedName>
        <fullName evidence="2">Flagellar protein FlgJ N-terminal domain-containing protein</fullName>
    </recommendedName>
</protein>
<feature type="region of interest" description="Disordered" evidence="1">
    <location>
        <begin position="1"/>
        <end position="24"/>
    </location>
</feature>
<dbReference type="Proteomes" id="UP000195807">
    <property type="component" value="Chromosome"/>
</dbReference>
<dbReference type="OrthoDB" id="8481704at2"/>
<reference evidence="3 4" key="1">
    <citation type="submission" date="2017-01" db="EMBL/GenBank/DDBJ databases">
        <title>Complete genome sequence of esterase-producing bacterium Croceicoccus marinus E4A9.</title>
        <authorList>
            <person name="Wu Y.-H."/>
            <person name="Cheng H."/>
            <person name="Xu L."/>
            <person name="Huo Y.-Y."/>
            <person name="Wang C.-S."/>
            <person name="Xu X.-W."/>
        </authorList>
    </citation>
    <scope>NUCLEOTIDE SEQUENCE [LARGE SCALE GENOMIC DNA]</scope>
    <source>
        <strain evidence="3 4">E4A9</strain>
    </source>
</reference>
<evidence type="ECO:0000259" key="2">
    <source>
        <dbReference type="Pfam" id="PF10135"/>
    </source>
</evidence>
<evidence type="ECO:0000256" key="1">
    <source>
        <dbReference type="SAM" id="MobiDB-lite"/>
    </source>
</evidence>
<keyword evidence="4" id="KW-1185">Reference proteome</keyword>
<feature type="domain" description="Flagellar protein FlgJ N-terminal" evidence="2">
    <location>
        <begin position="45"/>
        <end position="89"/>
    </location>
</feature>
<organism evidence="3 4">
    <name type="scientific">Croceicoccus marinus</name>
    <dbReference type="NCBI Taxonomy" id="450378"/>
    <lineage>
        <taxon>Bacteria</taxon>
        <taxon>Pseudomonadati</taxon>
        <taxon>Pseudomonadota</taxon>
        <taxon>Alphaproteobacteria</taxon>
        <taxon>Sphingomonadales</taxon>
        <taxon>Erythrobacteraceae</taxon>
        <taxon>Croceicoccus</taxon>
    </lineage>
</organism>
<sequence length="96" mass="10258">MSISIDSARAPRPSGPSPASEHAQLAEAARNFEAIFLRQMLSAARDSSIRSDLFGSNGSDTFRQMRDDAFADIASERGVLGLADLIEAQMSSNLKG</sequence>
<evidence type="ECO:0000313" key="3">
    <source>
        <dbReference type="EMBL" id="ARU15954.1"/>
    </source>
</evidence>
<dbReference type="AlphaFoldDB" id="A0A1Z1FB26"/>
<feature type="compositionally biased region" description="Low complexity" evidence="1">
    <location>
        <begin position="7"/>
        <end position="20"/>
    </location>
</feature>
<dbReference type="InterPro" id="IPR019301">
    <property type="entry name" value="Flagellar_prot_FlgJ_N"/>
</dbReference>
<accession>A0A1Z1FB26</accession>
<name>A0A1Z1FB26_9SPHN</name>
<dbReference type="STRING" id="450378.GCA_001661675_01367"/>
<proteinExistence type="predicted"/>
<gene>
    <name evidence="3" type="ORF">A9D14_06835</name>
</gene>
<dbReference type="Pfam" id="PF10135">
    <property type="entry name" value="Rod-binding"/>
    <property type="match status" value="1"/>
</dbReference>
<dbReference type="EMBL" id="CP019602">
    <property type="protein sequence ID" value="ARU15954.1"/>
    <property type="molecule type" value="Genomic_DNA"/>
</dbReference>
<evidence type="ECO:0000313" key="4">
    <source>
        <dbReference type="Proteomes" id="UP000195807"/>
    </source>
</evidence>
<dbReference type="KEGG" id="cman:A9D14_06835"/>